<dbReference type="InterPro" id="IPR003838">
    <property type="entry name" value="ABC3_permease_C"/>
</dbReference>
<accession>A0ABP9RD01</accession>
<evidence type="ECO:0000256" key="5">
    <source>
        <dbReference type="ARBA" id="ARBA00023136"/>
    </source>
</evidence>
<dbReference type="PANTHER" id="PTHR30572">
    <property type="entry name" value="MEMBRANE COMPONENT OF TRANSPORTER-RELATED"/>
    <property type="match status" value="1"/>
</dbReference>
<dbReference type="PANTHER" id="PTHR30572:SF4">
    <property type="entry name" value="ABC TRANSPORTER PERMEASE YTRF"/>
    <property type="match status" value="1"/>
</dbReference>
<feature type="domain" description="MacB-like periplasmic core" evidence="9">
    <location>
        <begin position="60"/>
        <end position="279"/>
    </location>
</feature>
<evidence type="ECO:0000259" key="8">
    <source>
        <dbReference type="Pfam" id="PF02687"/>
    </source>
</evidence>
<feature type="transmembrane region" description="Helical" evidence="7">
    <location>
        <begin position="369"/>
        <end position="394"/>
    </location>
</feature>
<dbReference type="InterPro" id="IPR025857">
    <property type="entry name" value="MacB_PCD"/>
</dbReference>
<keyword evidence="2" id="KW-1003">Cell membrane</keyword>
<keyword evidence="4 7" id="KW-1133">Transmembrane helix</keyword>
<evidence type="ECO:0000313" key="11">
    <source>
        <dbReference type="Proteomes" id="UP001428817"/>
    </source>
</evidence>
<evidence type="ECO:0000256" key="3">
    <source>
        <dbReference type="ARBA" id="ARBA00022692"/>
    </source>
</evidence>
<feature type="transmembrane region" description="Helical" evidence="7">
    <location>
        <begin position="406"/>
        <end position="429"/>
    </location>
</feature>
<sequence>MLAGTPLPGSPGKPRTADGERLVAAGRRTVEALATEWVPQMREAVAAAAHSLSNNRLRALLTTTGIVVGVAAVIVLVALGDGMRANFDAQFSRLSNQAIITTAKGSVPNGREPRKLTDQDVDALTDPQHAPHIAAVSPAIQGNVVVTAGQAKDNASLVGATENYLEMQNRRVVAGTWFSKDDVTGSSRHVVLGQQAVRLLYGSEISPQELVGKPIRLAQSTFKIQGVLAADGQNDNSVLVPLTAARAYLVGNKGGEVSQVTLRSTSVDTLQTAVAEATKILDTEHYIREPTGRDFNITTFTELLNQSTQFLDFLTMFIVAVAAISLFVGGVGVANIMLVSVTERTREIGIRKAVGAKTTAILRQFLSEAVILTGLGGAVGAILGVAVTLAAGATLPDLIPQVPTPILSAGPVVIAFLVSLAIGLLAGGYPARRAARLRPIEALRFE</sequence>
<organism evidence="10 11">
    <name type="scientific">Pseudonocardia eucalypti</name>
    <dbReference type="NCBI Taxonomy" id="648755"/>
    <lineage>
        <taxon>Bacteria</taxon>
        <taxon>Bacillati</taxon>
        <taxon>Actinomycetota</taxon>
        <taxon>Actinomycetes</taxon>
        <taxon>Pseudonocardiales</taxon>
        <taxon>Pseudonocardiaceae</taxon>
        <taxon>Pseudonocardia</taxon>
    </lineage>
</organism>
<evidence type="ECO:0000256" key="4">
    <source>
        <dbReference type="ARBA" id="ARBA00022989"/>
    </source>
</evidence>
<dbReference type="RefSeq" id="WP_185063260.1">
    <property type="nucleotide sequence ID" value="NZ_BAABJP010000064.1"/>
</dbReference>
<keyword evidence="5 7" id="KW-0472">Membrane</keyword>
<dbReference type="Pfam" id="PF12704">
    <property type="entry name" value="MacB_PCD"/>
    <property type="match status" value="1"/>
</dbReference>
<feature type="transmembrane region" description="Helical" evidence="7">
    <location>
        <begin position="313"/>
        <end position="341"/>
    </location>
</feature>
<keyword evidence="11" id="KW-1185">Reference proteome</keyword>
<evidence type="ECO:0000256" key="7">
    <source>
        <dbReference type="SAM" id="Phobius"/>
    </source>
</evidence>
<feature type="domain" description="ABC3 transporter permease C-terminal" evidence="8">
    <location>
        <begin position="320"/>
        <end position="437"/>
    </location>
</feature>
<dbReference type="EMBL" id="BAABJP010000064">
    <property type="protein sequence ID" value="GAA5175237.1"/>
    <property type="molecule type" value="Genomic_DNA"/>
</dbReference>
<evidence type="ECO:0000256" key="1">
    <source>
        <dbReference type="ARBA" id="ARBA00004651"/>
    </source>
</evidence>
<reference evidence="11" key="1">
    <citation type="journal article" date="2019" name="Int. J. Syst. Evol. Microbiol.">
        <title>The Global Catalogue of Microorganisms (GCM) 10K type strain sequencing project: providing services to taxonomists for standard genome sequencing and annotation.</title>
        <authorList>
            <consortium name="The Broad Institute Genomics Platform"/>
            <consortium name="The Broad Institute Genome Sequencing Center for Infectious Disease"/>
            <person name="Wu L."/>
            <person name="Ma J."/>
        </authorList>
    </citation>
    <scope>NUCLEOTIDE SEQUENCE [LARGE SCALE GENOMIC DNA]</scope>
    <source>
        <strain evidence="11">JCM 18303</strain>
    </source>
</reference>
<keyword evidence="3 7" id="KW-0812">Transmembrane</keyword>
<name>A0ABP9RD01_9PSEU</name>
<evidence type="ECO:0000313" key="10">
    <source>
        <dbReference type="EMBL" id="GAA5175237.1"/>
    </source>
</evidence>
<evidence type="ECO:0000256" key="6">
    <source>
        <dbReference type="ARBA" id="ARBA00038076"/>
    </source>
</evidence>
<evidence type="ECO:0000256" key="2">
    <source>
        <dbReference type="ARBA" id="ARBA00022475"/>
    </source>
</evidence>
<comment type="subcellular location">
    <subcellularLocation>
        <location evidence="1">Cell membrane</location>
        <topology evidence="1">Multi-pass membrane protein</topology>
    </subcellularLocation>
</comment>
<evidence type="ECO:0000259" key="9">
    <source>
        <dbReference type="Pfam" id="PF12704"/>
    </source>
</evidence>
<gene>
    <name evidence="10" type="ORF">GCM10023321_80910</name>
</gene>
<feature type="transmembrane region" description="Helical" evidence="7">
    <location>
        <begin position="59"/>
        <end position="80"/>
    </location>
</feature>
<dbReference type="Proteomes" id="UP001428817">
    <property type="component" value="Unassembled WGS sequence"/>
</dbReference>
<protein>
    <submittedName>
        <fullName evidence="10">ABC transporter permease</fullName>
    </submittedName>
</protein>
<comment type="caution">
    <text evidence="10">The sequence shown here is derived from an EMBL/GenBank/DDBJ whole genome shotgun (WGS) entry which is preliminary data.</text>
</comment>
<proteinExistence type="inferred from homology"/>
<dbReference type="InterPro" id="IPR050250">
    <property type="entry name" value="Macrolide_Exporter_MacB"/>
</dbReference>
<dbReference type="Pfam" id="PF02687">
    <property type="entry name" value="FtsX"/>
    <property type="match status" value="1"/>
</dbReference>
<comment type="similarity">
    <text evidence="6">Belongs to the ABC-4 integral membrane protein family.</text>
</comment>